<keyword evidence="1" id="KW-1133">Transmembrane helix</keyword>
<feature type="transmembrane region" description="Helical" evidence="1">
    <location>
        <begin position="159"/>
        <end position="179"/>
    </location>
</feature>
<feature type="transmembrane region" description="Helical" evidence="1">
    <location>
        <begin position="245"/>
        <end position="266"/>
    </location>
</feature>
<feature type="transmembrane region" description="Helical" evidence="1">
    <location>
        <begin position="101"/>
        <end position="119"/>
    </location>
</feature>
<keyword evidence="1" id="KW-0472">Membrane</keyword>
<organism evidence="2 3">
    <name type="scientific">Actinokineospora auranticolor</name>
    <dbReference type="NCBI Taxonomy" id="155976"/>
    <lineage>
        <taxon>Bacteria</taxon>
        <taxon>Bacillati</taxon>
        <taxon>Actinomycetota</taxon>
        <taxon>Actinomycetes</taxon>
        <taxon>Pseudonocardiales</taxon>
        <taxon>Pseudonocardiaceae</taxon>
        <taxon>Actinokineospora</taxon>
    </lineage>
</organism>
<keyword evidence="3" id="KW-1185">Reference proteome</keyword>
<dbReference type="PANTHER" id="PTHR40761">
    <property type="entry name" value="CONSERVED INTEGRAL MEMBRANE ALANINE VALINE AND LEUCINE RICH PROTEIN-RELATED"/>
    <property type="match status" value="1"/>
</dbReference>
<reference evidence="2 3" key="1">
    <citation type="submission" date="2018-02" db="EMBL/GenBank/DDBJ databases">
        <title>Genomic Encyclopedia of Archaeal and Bacterial Type Strains, Phase II (KMG-II): from individual species to whole genera.</title>
        <authorList>
            <person name="Goeker M."/>
        </authorList>
    </citation>
    <scope>NUCLEOTIDE SEQUENCE [LARGE SCALE GENOMIC DNA]</scope>
    <source>
        <strain evidence="2 3">YU 961-1</strain>
    </source>
</reference>
<proteinExistence type="predicted"/>
<evidence type="ECO:0000256" key="1">
    <source>
        <dbReference type="SAM" id="Phobius"/>
    </source>
</evidence>
<feature type="transmembrane region" description="Helical" evidence="1">
    <location>
        <begin position="6"/>
        <end position="26"/>
    </location>
</feature>
<dbReference type="AlphaFoldDB" id="A0A2S6GIT1"/>
<feature type="transmembrane region" description="Helical" evidence="1">
    <location>
        <begin position="72"/>
        <end position="94"/>
    </location>
</feature>
<sequence>MIIGYLLAALATLSSGSGSVLESAAVRRAKAFLGGASALTGLRRQPLYLLGLGVDLLGFALAALALRHLPLFLVQAMLAFSVGVTATISAVLGARLAATGWALLGLGAVGLGMLGIAAAPSTAAALPTAGVIGLLATPFLVAVAGSHAKRRAAPWSPHVLAFGAGVAFCAVGVSARTLAVPDTAWLLVLQPSLWALVLNGAVGAALFALALQHSAATTVTALMSTTNTALSALIGVLVLDDHVRPGFTAVAVIGFAAAVASAIGIARHTAAAPASAMTSDPRRPRLASHPG</sequence>
<protein>
    <recommendedName>
        <fullName evidence="4">EamA-like transporter family protein</fullName>
    </recommendedName>
</protein>
<comment type="caution">
    <text evidence="2">The sequence shown here is derived from an EMBL/GenBank/DDBJ whole genome shotgun (WGS) entry which is preliminary data.</text>
</comment>
<evidence type="ECO:0000313" key="2">
    <source>
        <dbReference type="EMBL" id="PPK65093.1"/>
    </source>
</evidence>
<name>A0A2S6GIT1_9PSEU</name>
<keyword evidence="1" id="KW-0812">Transmembrane</keyword>
<dbReference type="RefSeq" id="WP_181043733.1">
    <property type="nucleotide sequence ID" value="NZ_CP154825.1"/>
</dbReference>
<evidence type="ECO:0008006" key="4">
    <source>
        <dbReference type="Google" id="ProtNLM"/>
    </source>
</evidence>
<dbReference type="Proteomes" id="UP000239203">
    <property type="component" value="Unassembled WGS sequence"/>
</dbReference>
<accession>A0A2S6GIT1</accession>
<evidence type="ECO:0000313" key="3">
    <source>
        <dbReference type="Proteomes" id="UP000239203"/>
    </source>
</evidence>
<feature type="transmembrane region" description="Helical" evidence="1">
    <location>
        <begin position="125"/>
        <end position="147"/>
    </location>
</feature>
<feature type="transmembrane region" description="Helical" evidence="1">
    <location>
        <begin position="218"/>
        <end position="239"/>
    </location>
</feature>
<dbReference type="PANTHER" id="PTHR40761:SF1">
    <property type="entry name" value="CONSERVED INTEGRAL MEMBRANE ALANINE VALINE AND LEUCINE RICH PROTEIN-RELATED"/>
    <property type="match status" value="1"/>
</dbReference>
<feature type="transmembrane region" description="Helical" evidence="1">
    <location>
        <begin position="191"/>
        <end position="211"/>
    </location>
</feature>
<feature type="transmembrane region" description="Helical" evidence="1">
    <location>
        <begin position="47"/>
        <end position="66"/>
    </location>
</feature>
<gene>
    <name evidence="2" type="ORF">CLV40_116136</name>
</gene>
<dbReference type="EMBL" id="PTIX01000016">
    <property type="protein sequence ID" value="PPK65093.1"/>
    <property type="molecule type" value="Genomic_DNA"/>
</dbReference>